<protein>
    <recommendedName>
        <fullName evidence="6">tRNA wybutosine-synthesizing protein 4</fullName>
        <ecNumber evidence="5">2.1.1.290</ecNumber>
        <ecNumber evidence="4">2.3.1.231</ecNumber>
    </recommendedName>
    <alternativeName>
        <fullName evidence="12">tRNA(Phe) (7-(3-amino-3-(methoxycarbonyl)propyl)wyosine(37)-N)-methoxycarbonyltransferase</fullName>
    </alternativeName>
    <alternativeName>
        <fullName evidence="11">tRNA(Phe) (7-(3-amino-3-carboxypropyl)wyosine(37)-O)-methyltransferase</fullName>
    </alternativeName>
</protein>
<keyword evidence="8" id="KW-0808">Transferase</keyword>
<evidence type="ECO:0000313" key="15">
    <source>
        <dbReference type="Proteomes" id="UP000504638"/>
    </source>
</evidence>
<evidence type="ECO:0000256" key="4">
    <source>
        <dbReference type="ARBA" id="ARBA00012155"/>
    </source>
</evidence>
<reference evidence="16" key="2">
    <citation type="submission" date="2020-04" db="EMBL/GenBank/DDBJ databases">
        <authorList>
            <consortium name="NCBI Genome Project"/>
        </authorList>
    </citation>
    <scope>NUCLEOTIDE SEQUENCE</scope>
    <source>
        <strain evidence="16">CBS 781.70</strain>
    </source>
</reference>
<dbReference type="RefSeq" id="XP_033535859.1">
    <property type="nucleotide sequence ID" value="XM_033674819.1"/>
</dbReference>
<dbReference type="InterPro" id="IPR029063">
    <property type="entry name" value="SAM-dependent_MTases_sf"/>
</dbReference>
<name>A0A6G1G839_9PEZI</name>
<dbReference type="SUPFAM" id="SSF53335">
    <property type="entry name" value="S-adenosyl-L-methionine-dependent methyltransferases"/>
    <property type="match status" value="1"/>
</dbReference>
<evidence type="ECO:0000313" key="14">
    <source>
        <dbReference type="EMBL" id="KAF1814228.1"/>
    </source>
</evidence>
<reference evidence="14 16" key="1">
    <citation type="submission" date="2020-01" db="EMBL/GenBank/DDBJ databases">
        <authorList>
            <consortium name="DOE Joint Genome Institute"/>
            <person name="Haridas S."/>
            <person name="Albert R."/>
            <person name="Binder M."/>
            <person name="Bloem J."/>
            <person name="Labutti K."/>
            <person name="Salamov A."/>
            <person name="Andreopoulos B."/>
            <person name="Baker S.E."/>
            <person name="Barry K."/>
            <person name="Bills G."/>
            <person name="Bluhm B.H."/>
            <person name="Cannon C."/>
            <person name="Castanera R."/>
            <person name="Culley D.E."/>
            <person name="Daum C."/>
            <person name="Ezra D."/>
            <person name="Gonzalez J.B."/>
            <person name="Henrissat B."/>
            <person name="Kuo A."/>
            <person name="Liang C."/>
            <person name="Lipzen A."/>
            <person name="Lutzoni F."/>
            <person name="Magnuson J."/>
            <person name="Mondo S."/>
            <person name="Nolan M."/>
            <person name="Ohm R."/>
            <person name="Pangilinan J."/>
            <person name="Park H.-J."/>
            <person name="Ramirez L."/>
            <person name="Alfaro M."/>
            <person name="Sun H."/>
            <person name="Tritt A."/>
            <person name="Yoshinaga Y."/>
            <person name="Zwiers L.-H."/>
            <person name="Turgeon B.G."/>
            <person name="Goodwin S.B."/>
            <person name="Spatafora J.W."/>
            <person name="Crous P.W."/>
            <person name="Grigoriev I.V."/>
        </authorList>
    </citation>
    <scope>NUCLEOTIDE SEQUENCE</scope>
    <source>
        <strain evidence="14 16">CBS 781.70</strain>
    </source>
</reference>
<sequence>MKRPMETSSTIKASSRDEAIIGTNDYSIVSKRSVERLYNADESEFLHHFVPKFKRRAPAINRGYWLRVHAIEFVVLRFLEECRQAGKQVAVVNLGCGYDTLPFRTRWKAPQLCGDCVFVDVDYPSLIQRKAEKIRRENLFGLTPTTGTASEAVSLETEEGYYAVGCDLRHPERLQQILTDELGLHGRHFIFLAEVSLAYVDYNYANTLIDKLSSISNSRFCILEQYLPDGEGHPFAQAMLNHFEKTAPLKQIRKCPSLAAQAARFRQNGWTSVQVENLWNLWQNDEFLSGEQRTALDKVEQFDEWEEFALFGAHYFVLVAGNYDLGPLLPILPQHNDHLGAEAPPVQSALAWQHFQAPKGAGLRRYGAVIPHSAQLVSFHGGQTSSAKQGNYDTYSCSSPAPDLPGPPECLSSHTITECGPDTYLCVGGRTTPSKARSACWLGVSDQWTPVEHLTPGRYRHCAVPVHLPTEQGVLVFGGRTGDGIVLGEWALWTGSSGWRRLTCPMDEPQPRFSATMACSGLTDGLLMGGLSASGTVFHDCWRWTLDGLQVLAERVSESVLPKQIEWTRFGASLVASDKGFVLIGGVGANGIIPEMDDVVCISKALHFTRLPLVSGPTQRPLLVGHGAALVKDGSLLIVGGGAICYSFGAFWNPGIYMLSTSRGVQEWFLDATPATTEVQA</sequence>
<dbReference type="GeneID" id="54415389"/>
<keyword evidence="10" id="KW-0819">tRNA processing</keyword>
<accession>A0A6G1G839</accession>
<dbReference type="InterPro" id="IPR007213">
    <property type="entry name" value="Ppm1/Ppm2/Tcmp"/>
</dbReference>
<comment type="pathway">
    <text evidence="2">tRNA modification; wybutosine-tRNA(Phe) biosynthesis.</text>
</comment>
<dbReference type="AlphaFoldDB" id="A0A6G1G839"/>
<dbReference type="PANTHER" id="PTHR46529">
    <property type="entry name" value="TRNA WYBUTOSINE-SYNTHESIZING PROTEIN 4"/>
    <property type="match status" value="1"/>
</dbReference>
<comment type="catalytic activity">
    <reaction evidence="13">
        <text>7-[(3S)-(3-amino-3-methoxycarbonyl)propyl]wyosine(37) in tRNA(Phe) + S-adenosyl-L-methionine + CO2 = wybutosine(37) in tRNA(Phe) + S-adenosyl-L-homocysteine + 2 H(+)</text>
        <dbReference type="Rhea" id="RHEA:37119"/>
        <dbReference type="Rhea" id="RHEA-COMP:11844"/>
        <dbReference type="Rhea" id="RHEA-COMP:11847"/>
        <dbReference type="ChEBI" id="CHEBI:15378"/>
        <dbReference type="ChEBI" id="CHEBI:16526"/>
        <dbReference type="ChEBI" id="CHEBI:57856"/>
        <dbReference type="ChEBI" id="CHEBI:59789"/>
        <dbReference type="ChEBI" id="CHEBI:73544"/>
        <dbReference type="ChEBI" id="CHEBI:74275"/>
        <dbReference type="EC" id="2.3.1.231"/>
    </reaction>
</comment>
<dbReference type="UniPathway" id="UPA00375"/>
<evidence type="ECO:0000256" key="11">
    <source>
        <dbReference type="ARBA" id="ARBA00029750"/>
    </source>
</evidence>
<gene>
    <name evidence="14 16" type="ORF">P152DRAFT_264800</name>
</gene>
<evidence type="ECO:0000256" key="13">
    <source>
        <dbReference type="ARBA" id="ARBA00049250"/>
    </source>
</evidence>
<dbReference type="InterPro" id="IPR015915">
    <property type="entry name" value="Kelch-typ_b-propeller"/>
</dbReference>
<evidence type="ECO:0000256" key="7">
    <source>
        <dbReference type="ARBA" id="ARBA00022603"/>
    </source>
</evidence>
<dbReference type="GO" id="GO:0008175">
    <property type="term" value="F:tRNA methyltransferase activity"/>
    <property type="evidence" value="ECO:0007669"/>
    <property type="project" value="TreeGrafter"/>
</dbReference>
<dbReference type="InterPro" id="IPR011043">
    <property type="entry name" value="Gal_Oxase/kelch_b-propeller"/>
</dbReference>
<evidence type="ECO:0000256" key="8">
    <source>
        <dbReference type="ARBA" id="ARBA00022679"/>
    </source>
</evidence>
<evidence type="ECO:0000256" key="12">
    <source>
        <dbReference type="ARBA" id="ARBA00030847"/>
    </source>
</evidence>
<dbReference type="GO" id="GO:0031591">
    <property type="term" value="P:wybutosine biosynthetic process"/>
    <property type="evidence" value="ECO:0007669"/>
    <property type="project" value="TreeGrafter"/>
</dbReference>
<organism evidence="14">
    <name type="scientific">Eremomyces bilateralis CBS 781.70</name>
    <dbReference type="NCBI Taxonomy" id="1392243"/>
    <lineage>
        <taxon>Eukaryota</taxon>
        <taxon>Fungi</taxon>
        <taxon>Dikarya</taxon>
        <taxon>Ascomycota</taxon>
        <taxon>Pezizomycotina</taxon>
        <taxon>Dothideomycetes</taxon>
        <taxon>Dothideomycetes incertae sedis</taxon>
        <taxon>Eremomycetales</taxon>
        <taxon>Eremomycetaceae</taxon>
        <taxon>Eremomyces</taxon>
    </lineage>
</organism>
<dbReference type="EC" id="2.3.1.231" evidence="4"/>
<evidence type="ECO:0000256" key="3">
    <source>
        <dbReference type="ARBA" id="ARBA00010703"/>
    </source>
</evidence>
<dbReference type="Pfam" id="PF13418">
    <property type="entry name" value="Beta-prop_TYW4"/>
    <property type="match status" value="1"/>
</dbReference>
<keyword evidence="7" id="KW-0489">Methyltransferase</keyword>
<dbReference type="EMBL" id="ML975153">
    <property type="protein sequence ID" value="KAF1814228.1"/>
    <property type="molecule type" value="Genomic_DNA"/>
</dbReference>
<evidence type="ECO:0000313" key="16">
    <source>
        <dbReference type="RefSeq" id="XP_033535859.1"/>
    </source>
</evidence>
<dbReference type="Pfam" id="PF04072">
    <property type="entry name" value="LCM"/>
    <property type="match status" value="1"/>
</dbReference>
<evidence type="ECO:0000256" key="5">
    <source>
        <dbReference type="ARBA" id="ARBA00012779"/>
    </source>
</evidence>
<evidence type="ECO:0000256" key="1">
    <source>
        <dbReference type="ARBA" id="ARBA00001806"/>
    </source>
</evidence>
<dbReference type="EC" id="2.1.1.290" evidence="5"/>
<keyword evidence="15" id="KW-1185">Reference proteome</keyword>
<dbReference type="OrthoDB" id="3914935at2759"/>
<dbReference type="PANTHER" id="PTHR46529:SF1">
    <property type="entry name" value="TRNA WYBUTOSINE-SYNTHESIZING PROTEIN 4"/>
    <property type="match status" value="1"/>
</dbReference>
<evidence type="ECO:0000256" key="10">
    <source>
        <dbReference type="ARBA" id="ARBA00022694"/>
    </source>
</evidence>
<dbReference type="Proteomes" id="UP000504638">
    <property type="component" value="Unplaced"/>
</dbReference>
<evidence type="ECO:0000256" key="6">
    <source>
        <dbReference type="ARBA" id="ARBA00018045"/>
    </source>
</evidence>
<evidence type="ECO:0000256" key="9">
    <source>
        <dbReference type="ARBA" id="ARBA00022691"/>
    </source>
</evidence>
<dbReference type="GO" id="GO:0030488">
    <property type="term" value="P:tRNA methylation"/>
    <property type="evidence" value="ECO:0007669"/>
    <property type="project" value="TreeGrafter"/>
</dbReference>
<keyword evidence="9" id="KW-0949">S-adenosyl-L-methionine</keyword>
<evidence type="ECO:0000256" key="2">
    <source>
        <dbReference type="ARBA" id="ARBA00004797"/>
    </source>
</evidence>
<dbReference type="Gene3D" id="3.40.50.150">
    <property type="entry name" value="Vaccinia Virus protein VP39"/>
    <property type="match status" value="1"/>
</dbReference>
<dbReference type="Gene3D" id="2.120.10.80">
    <property type="entry name" value="Kelch-type beta propeller"/>
    <property type="match status" value="1"/>
</dbReference>
<proteinExistence type="inferred from homology"/>
<comment type="catalytic activity">
    <reaction evidence="1">
        <text>7-[(3S)-3-amino-3-carboxypropyl]wyosine(37) in tRNA(Phe) + S-adenosyl-L-methionine = 7-[(3S)-(3-amino-3-methoxycarbonyl)propyl]wyosine(37) in tRNA(Phe) + S-adenosyl-L-homocysteine</text>
        <dbReference type="Rhea" id="RHEA:36903"/>
        <dbReference type="Rhea" id="RHEA-COMP:10379"/>
        <dbReference type="Rhea" id="RHEA-COMP:11844"/>
        <dbReference type="ChEBI" id="CHEBI:57856"/>
        <dbReference type="ChEBI" id="CHEBI:59789"/>
        <dbReference type="ChEBI" id="CHEBI:73543"/>
        <dbReference type="ChEBI" id="CHEBI:74275"/>
        <dbReference type="EC" id="2.1.1.290"/>
    </reaction>
</comment>
<dbReference type="SUPFAM" id="SSF50965">
    <property type="entry name" value="Galactose oxidase, central domain"/>
    <property type="match status" value="1"/>
</dbReference>
<reference evidence="16" key="3">
    <citation type="submission" date="2025-04" db="UniProtKB">
        <authorList>
            <consortium name="RefSeq"/>
        </authorList>
    </citation>
    <scope>IDENTIFICATION</scope>
    <source>
        <strain evidence="16">CBS 781.70</strain>
    </source>
</reference>
<comment type="similarity">
    <text evidence="3">Belongs to the methyltransferase superfamily. LCMT family.</text>
</comment>